<dbReference type="PANTHER" id="PTHR42743:SF2">
    <property type="entry name" value="AMINODEOXYCHORISMATE LYASE"/>
    <property type="match status" value="1"/>
</dbReference>
<sequence length="273" mass="29088">MRILRGGRAVDAVDPGDRGLAYGDGVFETILVHRGRPVWWEAHAARLAAGAVRLGIPLPDAALLRAEADACVAGIARGVLKLILTRGSGGRGYSPPVEPVPTMLLSLHDAPPAVPAGGLALRWCDTPLAVQPRLAGIKHLNRLEQVLARGEWRDPDIHEGLMCDTQGWAVCATAANLFVRLDGQWWTPPVDRCGIAGVCRSWLMAHADAGERELSPDEVERAEAVFLCNSVRGILPVARLGARRWPPDAATSALIERLAAAEPAFATAGPETV</sequence>
<dbReference type="AlphaFoldDB" id="A0A7W7XZB3"/>
<evidence type="ECO:0000256" key="3">
    <source>
        <dbReference type="ARBA" id="ARBA00011738"/>
    </source>
</evidence>
<dbReference type="GO" id="GO:0030170">
    <property type="term" value="F:pyridoxal phosphate binding"/>
    <property type="evidence" value="ECO:0007669"/>
    <property type="project" value="InterPro"/>
</dbReference>
<keyword evidence="4" id="KW-0663">Pyridoxal phosphate</keyword>
<keyword evidence="5" id="KW-0289">Folate biosynthesis</keyword>
<evidence type="ECO:0000256" key="6">
    <source>
        <dbReference type="ARBA" id="ARBA00023239"/>
    </source>
</evidence>
<organism evidence="11 12">
    <name type="scientific">Rehaibacterium terrae</name>
    <dbReference type="NCBI Taxonomy" id="1341696"/>
    <lineage>
        <taxon>Bacteria</taxon>
        <taxon>Pseudomonadati</taxon>
        <taxon>Pseudomonadota</taxon>
        <taxon>Gammaproteobacteria</taxon>
        <taxon>Lysobacterales</taxon>
        <taxon>Lysobacteraceae</taxon>
        <taxon>Rehaibacterium</taxon>
    </lineage>
</organism>
<evidence type="ECO:0000313" key="12">
    <source>
        <dbReference type="Proteomes" id="UP000519004"/>
    </source>
</evidence>
<comment type="cofactor">
    <cofactor evidence="1">
        <name>pyridoxal 5'-phosphate</name>
        <dbReference type="ChEBI" id="CHEBI:597326"/>
    </cofactor>
</comment>
<reference evidence="11 12" key="1">
    <citation type="submission" date="2020-08" db="EMBL/GenBank/DDBJ databases">
        <title>Genomic Encyclopedia of Type Strains, Phase IV (KMG-IV): sequencing the most valuable type-strain genomes for metagenomic binning, comparative biology and taxonomic classification.</title>
        <authorList>
            <person name="Goeker M."/>
        </authorList>
    </citation>
    <scope>NUCLEOTIDE SEQUENCE [LARGE SCALE GENOMIC DNA]</scope>
    <source>
        <strain evidence="11 12">DSM 25897</strain>
    </source>
</reference>
<comment type="similarity">
    <text evidence="2">Belongs to the class-IV pyridoxal-phosphate-dependent aminotransferase family.</text>
</comment>
<accession>A0A7W7XZB3</accession>
<dbReference type="GO" id="GO:0005829">
    <property type="term" value="C:cytosol"/>
    <property type="evidence" value="ECO:0007669"/>
    <property type="project" value="TreeGrafter"/>
</dbReference>
<keyword evidence="6 11" id="KW-0456">Lyase</keyword>
<evidence type="ECO:0000256" key="10">
    <source>
        <dbReference type="NCBIfam" id="TIGR03461"/>
    </source>
</evidence>
<dbReference type="Gene3D" id="3.20.10.10">
    <property type="entry name" value="D-amino Acid Aminotransferase, subunit A, domain 2"/>
    <property type="match status" value="1"/>
</dbReference>
<dbReference type="EC" id="4.1.3.38" evidence="8 10"/>
<dbReference type="NCBIfam" id="TIGR03461">
    <property type="entry name" value="pabC_Proteo"/>
    <property type="match status" value="1"/>
</dbReference>
<gene>
    <name evidence="11" type="ORF">HNQ58_001120</name>
</gene>
<evidence type="ECO:0000256" key="5">
    <source>
        <dbReference type="ARBA" id="ARBA00022909"/>
    </source>
</evidence>
<dbReference type="InterPro" id="IPR036038">
    <property type="entry name" value="Aminotransferase-like"/>
</dbReference>
<dbReference type="Proteomes" id="UP000519004">
    <property type="component" value="Unassembled WGS sequence"/>
</dbReference>
<dbReference type="CDD" id="cd01559">
    <property type="entry name" value="ADCL_like"/>
    <property type="match status" value="1"/>
</dbReference>
<dbReference type="RefSeq" id="WP_183947832.1">
    <property type="nucleotide sequence ID" value="NZ_JACHHX010000006.1"/>
</dbReference>
<evidence type="ECO:0000256" key="9">
    <source>
        <dbReference type="ARBA" id="ARBA00049529"/>
    </source>
</evidence>
<dbReference type="InterPro" id="IPR043132">
    <property type="entry name" value="BCAT-like_C"/>
</dbReference>
<protein>
    <recommendedName>
        <fullName evidence="8 10">Aminodeoxychorismate lyase</fullName>
        <ecNumber evidence="8 10">4.1.3.38</ecNumber>
    </recommendedName>
</protein>
<evidence type="ECO:0000256" key="7">
    <source>
        <dbReference type="ARBA" id="ARBA00035633"/>
    </source>
</evidence>
<comment type="subunit">
    <text evidence="3">Homodimer.</text>
</comment>
<name>A0A7W7XZB3_9GAMM</name>
<dbReference type="InterPro" id="IPR050571">
    <property type="entry name" value="Class-IV_PLP-Dep_Aminotrnsfr"/>
</dbReference>
<dbReference type="GO" id="GO:0008696">
    <property type="term" value="F:4-amino-4-deoxychorismate lyase activity"/>
    <property type="evidence" value="ECO:0007669"/>
    <property type="project" value="UniProtKB-UniRule"/>
</dbReference>
<dbReference type="GO" id="GO:0008153">
    <property type="term" value="P:4-aminobenzoate biosynthetic process"/>
    <property type="evidence" value="ECO:0007669"/>
    <property type="project" value="UniProtKB-UniRule"/>
</dbReference>
<proteinExistence type="inferred from homology"/>
<evidence type="ECO:0000256" key="4">
    <source>
        <dbReference type="ARBA" id="ARBA00022898"/>
    </source>
</evidence>
<dbReference type="Pfam" id="PF01063">
    <property type="entry name" value="Aminotran_4"/>
    <property type="match status" value="1"/>
</dbReference>
<dbReference type="InterPro" id="IPR017824">
    <property type="entry name" value="Aminodeoxychorismate_lyase_IV"/>
</dbReference>
<evidence type="ECO:0000256" key="8">
    <source>
        <dbReference type="ARBA" id="ARBA00035676"/>
    </source>
</evidence>
<comment type="catalytic activity">
    <reaction evidence="9">
        <text>4-amino-4-deoxychorismate = 4-aminobenzoate + pyruvate + H(+)</text>
        <dbReference type="Rhea" id="RHEA:16201"/>
        <dbReference type="ChEBI" id="CHEBI:15361"/>
        <dbReference type="ChEBI" id="CHEBI:15378"/>
        <dbReference type="ChEBI" id="CHEBI:17836"/>
        <dbReference type="ChEBI" id="CHEBI:58406"/>
        <dbReference type="EC" id="4.1.3.38"/>
    </reaction>
</comment>
<keyword evidence="12" id="KW-1185">Reference proteome</keyword>
<dbReference type="EMBL" id="JACHHX010000006">
    <property type="protein sequence ID" value="MBB5015234.1"/>
    <property type="molecule type" value="Genomic_DNA"/>
</dbReference>
<comment type="caution">
    <text evidence="11">The sequence shown here is derived from an EMBL/GenBank/DDBJ whole genome shotgun (WGS) entry which is preliminary data.</text>
</comment>
<dbReference type="GO" id="GO:0046656">
    <property type="term" value="P:folic acid biosynthetic process"/>
    <property type="evidence" value="ECO:0007669"/>
    <property type="project" value="UniProtKB-KW"/>
</dbReference>
<evidence type="ECO:0000256" key="2">
    <source>
        <dbReference type="ARBA" id="ARBA00009320"/>
    </source>
</evidence>
<comment type="pathway">
    <text evidence="7">Cofactor biosynthesis; tetrahydrofolate biosynthesis; 4-aminobenzoate from chorismate: step 2/2.</text>
</comment>
<dbReference type="SUPFAM" id="SSF56752">
    <property type="entry name" value="D-aminoacid aminotransferase-like PLP-dependent enzymes"/>
    <property type="match status" value="1"/>
</dbReference>
<evidence type="ECO:0000256" key="1">
    <source>
        <dbReference type="ARBA" id="ARBA00001933"/>
    </source>
</evidence>
<dbReference type="InterPro" id="IPR043131">
    <property type="entry name" value="BCAT-like_N"/>
</dbReference>
<dbReference type="PANTHER" id="PTHR42743">
    <property type="entry name" value="AMINO-ACID AMINOTRANSFERASE"/>
    <property type="match status" value="1"/>
</dbReference>
<evidence type="ECO:0000313" key="11">
    <source>
        <dbReference type="EMBL" id="MBB5015234.1"/>
    </source>
</evidence>
<dbReference type="InterPro" id="IPR001544">
    <property type="entry name" value="Aminotrans_IV"/>
</dbReference>
<dbReference type="Gene3D" id="3.30.470.10">
    <property type="match status" value="1"/>
</dbReference>